<organism evidence="3 4">
    <name type="scientific">Paramecium primaurelia</name>
    <dbReference type="NCBI Taxonomy" id="5886"/>
    <lineage>
        <taxon>Eukaryota</taxon>
        <taxon>Sar</taxon>
        <taxon>Alveolata</taxon>
        <taxon>Ciliophora</taxon>
        <taxon>Intramacronucleata</taxon>
        <taxon>Oligohymenophorea</taxon>
        <taxon>Peniculida</taxon>
        <taxon>Parameciidae</taxon>
        <taxon>Paramecium</taxon>
    </lineage>
</organism>
<evidence type="ECO:0000256" key="1">
    <source>
        <dbReference type="SAM" id="MobiDB-lite"/>
    </source>
</evidence>
<feature type="transmembrane region" description="Helical" evidence="2">
    <location>
        <begin position="99"/>
        <end position="118"/>
    </location>
</feature>
<evidence type="ECO:0008006" key="5">
    <source>
        <dbReference type="Google" id="ProtNLM"/>
    </source>
</evidence>
<feature type="compositionally biased region" description="Polar residues" evidence="1">
    <location>
        <begin position="1"/>
        <end position="10"/>
    </location>
</feature>
<sequence length="608" mass="71558">MQSRTSQSAKQIEADTPAQNTSDDGKLLKSVRKVQQIRQLLTVNTPAKSLPSYQLDAAPLKEYNPQKQLSKQITFDEVNDEELQRYKAEWHWDVFFEFLFYHMLFFILLGPLIVLVLFKYPGIILLKNMRFCKHSSAFYMQTLLWMGSAIGGLMYFIQDQSVITLTEIIFMWFAISTRSVVIAAKYATLSTARIKLYKSEELPDEMFNFDLMFQDWFEQSSKVLFLEQYRALRRHEQEYSLYKFDFLLDPNKKTADAIKTTNICFYVEWAMKQQMKQTDPIIEQVYYNGFHVFGYLVNYFQKTNPTSSFFKYMFALGLFYGISPTFIRLQHFMENIPDWLDIIRLIINFLTSMQAFFGSVIFLAIGIYDFRRKFFLLDQCLYMLSAKKVTYPTAKKLIPTINFNNPQTLQAWSIIRSLCFDYGQTYNLRVQGFYSLIFIANIVFIFISLGLILDLIHIDMFQLILLGEMAMILIGFTLYYLYLGASLNEYFDSFETLLDDVKSIYCDILRMREQYFQNNIQPINDVHKIFVNIIKDQVGFDVDTVKEYIELIVEELENNQRQLTYDKRNNPFKLYGVVITFNLLKSAGVGLSTVFSYAIQQRLSTKEK</sequence>
<name>A0A8S1K1Z1_PARPR</name>
<keyword evidence="2" id="KW-0812">Transmembrane</keyword>
<feature type="transmembrane region" description="Helical" evidence="2">
    <location>
        <begin position="312"/>
        <end position="330"/>
    </location>
</feature>
<keyword evidence="2" id="KW-1133">Transmembrane helix</keyword>
<feature type="transmembrane region" description="Helical" evidence="2">
    <location>
        <begin position="169"/>
        <end position="188"/>
    </location>
</feature>
<evidence type="ECO:0000256" key="2">
    <source>
        <dbReference type="SAM" id="Phobius"/>
    </source>
</evidence>
<reference evidence="3" key="1">
    <citation type="submission" date="2021-01" db="EMBL/GenBank/DDBJ databases">
        <authorList>
            <consortium name="Genoscope - CEA"/>
            <person name="William W."/>
        </authorList>
    </citation>
    <scope>NUCLEOTIDE SEQUENCE</scope>
</reference>
<feature type="region of interest" description="Disordered" evidence="1">
    <location>
        <begin position="1"/>
        <end position="26"/>
    </location>
</feature>
<feature type="transmembrane region" description="Helical" evidence="2">
    <location>
        <begin position="138"/>
        <end position="157"/>
    </location>
</feature>
<feature type="transmembrane region" description="Helical" evidence="2">
    <location>
        <begin position="574"/>
        <end position="599"/>
    </location>
</feature>
<feature type="transmembrane region" description="Helical" evidence="2">
    <location>
        <begin position="342"/>
        <end position="368"/>
    </location>
</feature>
<dbReference type="OMA" id="QPINDVH"/>
<comment type="caution">
    <text evidence="3">The sequence shown here is derived from an EMBL/GenBank/DDBJ whole genome shotgun (WGS) entry which is preliminary data.</text>
</comment>
<gene>
    <name evidence="3" type="ORF">PPRIM_AZ9-3.1.T0130111</name>
</gene>
<dbReference type="EMBL" id="CAJJDM010000010">
    <property type="protein sequence ID" value="CAD8048862.1"/>
    <property type="molecule type" value="Genomic_DNA"/>
</dbReference>
<keyword evidence="4" id="KW-1185">Reference proteome</keyword>
<dbReference type="AlphaFoldDB" id="A0A8S1K1Z1"/>
<keyword evidence="2" id="KW-0472">Membrane</keyword>
<accession>A0A8S1K1Z1</accession>
<feature type="transmembrane region" description="Helical" evidence="2">
    <location>
        <begin position="433"/>
        <end position="456"/>
    </location>
</feature>
<feature type="transmembrane region" description="Helical" evidence="2">
    <location>
        <begin position="463"/>
        <end position="482"/>
    </location>
</feature>
<protein>
    <recommendedName>
        <fullName evidence="5">Transmembrane protein</fullName>
    </recommendedName>
</protein>
<evidence type="ECO:0000313" key="3">
    <source>
        <dbReference type="EMBL" id="CAD8048862.1"/>
    </source>
</evidence>
<proteinExistence type="predicted"/>
<dbReference type="Proteomes" id="UP000688137">
    <property type="component" value="Unassembled WGS sequence"/>
</dbReference>
<evidence type="ECO:0000313" key="4">
    <source>
        <dbReference type="Proteomes" id="UP000688137"/>
    </source>
</evidence>